<comment type="similarity">
    <text evidence="8">Belongs to the methyl-accepting chemotaxis (MCP) protein family.</text>
</comment>
<evidence type="ECO:0000256" key="4">
    <source>
        <dbReference type="ARBA" id="ARBA00022692"/>
    </source>
</evidence>
<gene>
    <name evidence="12" type="ORF">SAMN05444352_12310</name>
</gene>
<evidence type="ECO:0000256" key="8">
    <source>
        <dbReference type="ARBA" id="ARBA00029447"/>
    </source>
</evidence>
<evidence type="ECO:0000256" key="2">
    <source>
        <dbReference type="ARBA" id="ARBA00022475"/>
    </source>
</evidence>
<dbReference type="SUPFAM" id="SSF55785">
    <property type="entry name" value="PYP-like sensor domain (PAS domain)"/>
    <property type="match status" value="2"/>
</dbReference>
<dbReference type="PANTHER" id="PTHR32089">
    <property type="entry name" value="METHYL-ACCEPTING CHEMOTAXIS PROTEIN MCPB"/>
    <property type="match status" value="1"/>
</dbReference>
<dbReference type="InterPro" id="IPR004089">
    <property type="entry name" value="MCPsignal_dom"/>
</dbReference>
<proteinExistence type="inferred from homology"/>
<keyword evidence="3" id="KW-0488">Methylation</keyword>
<name>A0A239JPD2_9PSED</name>
<dbReference type="GO" id="GO:0004888">
    <property type="term" value="F:transmembrane signaling receptor activity"/>
    <property type="evidence" value="ECO:0007669"/>
    <property type="project" value="InterPro"/>
</dbReference>
<dbReference type="CDD" id="cd00130">
    <property type="entry name" value="PAS"/>
    <property type="match status" value="2"/>
</dbReference>
<comment type="subcellular location">
    <subcellularLocation>
        <location evidence="1">Cell membrane</location>
        <topology evidence="1">Multi-pass membrane protein</topology>
    </subcellularLocation>
</comment>
<evidence type="ECO:0000259" key="11">
    <source>
        <dbReference type="PROSITE" id="PS50111"/>
    </source>
</evidence>
<feature type="coiled-coil region" evidence="10">
    <location>
        <begin position="35"/>
        <end position="62"/>
    </location>
</feature>
<evidence type="ECO:0000313" key="12">
    <source>
        <dbReference type="EMBL" id="SNT07193.1"/>
    </source>
</evidence>
<dbReference type="Pfam" id="PF08447">
    <property type="entry name" value="PAS_3"/>
    <property type="match status" value="2"/>
</dbReference>
<keyword evidence="4" id="KW-0812">Transmembrane</keyword>
<evidence type="ECO:0000256" key="10">
    <source>
        <dbReference type="SAM" id="Coils"/>
    </source>
</evidence>
<keyword evidence="13" id="KW-1185">Reference proteome</keyword>
<organism evidence="12 13">
    <name type="scientific">Pseudomonas japonica</name>
    <dbReference type="NCBI Taxonomy" id="256466"/>
    <lineage>
        <taxon>Bacteria</taxon>
        <taxon>Pseudomonadati</taxon>
        <taxon>Pseudomonadota</taxon>
        <taxon>Gammaproteobacteria</taxon>
        <taxon>Pseudomonadales</taxon>
        <taxon>Pseudomonadaceae</taxon>
        <taxon>Pseudomonas</taxon>
    </lineage>
</organism>
<dbReference type="PROSITE" id="PS50111">
    <property type="entry name" value="CHEMOTAXIS_TRANSDUC_2"/>
    <property type="match status" value="1"/>
</dbReference>
<evidence type="ECO:0000313" key="13">
    <source>
        <dbReference type="Proteomes" id="UP000198407"/>
    </source>
</evidence>
<dbReference type="GO" id="GO:0006935">
    <property type="term" value="P:chemotaxis"/>
    <property type="evidence" value="ECO:0007669"/>
    <property type="project" value="InterPro"/>
</dbReference>
<dbReference type="SUPFAM" id="SSF58104">
    <property type="entry name" value="Methyl-accepting chemotaxis protein (MCP) signaling domain"/>
    <property type="match status" value="1"/>
</dbReference>
<dbReference type="InterPro" id="IPR035965">
    <property type="entry name" value="PAS-like_dom_sf"/>
</dbReference>
<dbReference type="Gene3D" id="3.30.450.20">
    <property type="entry name" value="PAS domain"/>
    <property type="match status" value="2"/>
</dbReference>
<evidence type="ECO:0000256" key="9">
    <source>
        <dbReference type="PROSITE-ProRule" id="PRU00284"/>
    </source>
</evidence>
<dbReference type="AlphaFoldDB" id="A0A239JPD2"/>
<dbReference type="InterPro" id="IPR013655">
    <property type="entry name" value="PAS_fold_3"/>
</dbReference>
<dbReference type="GO" id="GO:0005886">
    <property type="term" value="C:plasma membrane"/>
    <property type="evidence" value="ECO:0007669"/>
    <property type="project" value="UniProtKB-SubCell"/>
</dbReference>
<reference evidence="13" key="1">
    <citation type="submission" date="2017-06" db="EMBL/GenBank/DDBJ databases">
        <authorList>
            <person name="Varghese N."/>
            <person name="Submissions S."/>
        </authorList>
    </citation>
    <scope>NUCLEOTIDE SEQUENCE [LARGE SCALE GENOMIC DNA]</scope>
    <source>
        <strain evidence="13">DSM 22348</strain>
    </source>
</reference>
<dbReference type="Gene3D" id="1.10.287.950">
    <property type="entry name" value="Methyl-accepting chemotaxis protein"/>
    <property type="match status" value="1"/>
</dbReference>
<evidence type="ECO:0000256" key="7">
    <source>
        <dbReference type="ARBA" id="ARBA00023224"/>
    </source>
</evidence>
<keyword evidence="6" id="KW-0472">Membrane</keyword>
<keyword evidence="7 9" id="KW-0807">Transducer</keyword>
<evidence type="ECO:0000256" key="6">
    <source>
        <dbReference type="ARBA" id="ARBA00023136"/>
    </source>
</evidence>
<dbReference type="InterPro" id="IPR001610">
    <property type="entry name" value="PAC"/>
</dbReference>
<dbReference type="Pfam" id="PF00015">
    <property type="entry name" value="MCPsignal"/>
    <property type="match status" value="1"/>
</dbReference>
<sequence>MYLLSSAFSIRNLLHRVVVLAGDDDACALSDRRLVARAESALQCLQQRLDELTRQVEEATAERCLLEAGNVRLLADLAHERNRCELMAACADGCWETRVAGDGTLPLEAELVSSVGLRGLLGLDPGSRLGAFLACVHPDERTSLQRFVHGNLKAGADRPSAAYRLRLAAGDYRWFQIRCDSLAEADGKGIRLICTLRDIDDGRRLGETLETSEQRFRLMRETIREALWEMEVVEGDPVNPRNRLWWSPQFIRLLGFDEGEHFPAELDSWASRLHPEDRQKALQAFAEYMTRREASGPLELSYRLQLRNGGYSWFRARGMACRDAHGLPLRVMGSLVDAQDEYEESQLRRLQARQHAALQDNLQKLGAIVGTIQGIATQTNLLALNAAIEAARAGDLGRGFAVVADEVRTLAIRTTEATQQAKAMMTAVE</sequence>
<dbReference type="Proteomes" id="UP000198407">
    <property type="component" value="Unassembled WGS sequence"/>
</dbReference>
<keyword evidence="2" id="KW-1003">Cell membrane</keyword>
<evidence type="ECO:0000256" key="5">
    <source>
        <dbReference type="ARBA" id="ARBA00022989"/>
    </source>
</evidence>
<evidence type="ECO:0000256" key="1">
    <source>
        <dbReference type="ARBA" id="ARBA00004651"/>
    </source>
</evidence>
<keyword evidence="5" id="KW-1133">Transmembrane helix</keyword>
<protein>
    <submittedName>
        <fullName evidence="12">Methyl-accepting chemotaxis sensory transducer with Pas/Pac sensor</fullName>
    </submittedName>
</protein>
<dbReference type="InterPro" id="IPR004090">
    <property type="entry name" value="Chemotax_Me-accpt_rcpt"/>
</dbReference>
<feature type="domain" description="Methyl-accepting transducer" evidence="11">
    <location>
        <begin position="358"/>
        <end position="429"/>
    </location>
</feature>
<evidence type="ECO:0000256" key="3">
    <source>
        <dbReference type="ARBA" id="ARBA00022481"/>
    </source>
</evidence>
<keyword evidence="10" id="KW-0175">Coiled coil</keyword>
<dbReference type="PRINTS" id="PR00260">
    <property type="entry name" value="CHEMTRNSDUCR"/>
</dbReference>
<dbReference type="InterPro" id="IPR000014">
    <property type="entry name" value="PAS"/>
</dbReference>
<dbReference type="STRING" id="1215104.GCA_000730585_00346"/>
<dbReference type="PANTHER" id="PTHR32089:SF119">
    <property type="entry name" value="METHYL-ACCEPTING CHEMOTAXIS PROTEIN CTPL"/>
    <property type="match status" value="1"/>
</dbReference>
<dbReference type="GO" id="GO:0007165">
    <property type="term" value="P:signal transduction"/>
    <property type="evidence" value="ECO:0007669"/>
    <property type="project" value="UniProtKB-KW"/>
</dbReference>
<accession>A0A239JPD2</accession>
<dbReference type="SMART" id="SM00086">
    <property type="entry name" value="PAC"/>
    <property type="match status" value="2"/>
</dbReference>
<dbReference type="EMBL" id="FZOL01000023">
    <property type="protein sequence ID" value="SNT07193.1"/>
    <property type="molecule type" value="Genomic_DNA"/>
</dbReference>